<reference evidence="2" key="2">
    <citation type="submission" date="2022-06" db="UniProtKB">
        <authorList>
            <consortium name="EnsemblMetazoa"/>
        </authorList>
    </citation>
    <scope>IDENTIFICATION</scope>
</reference>
<dbReference type="OrthoDB" id="7443691at2759"/>
<feature type="region of interest" description="Disordered" evidence="1">
    <location>
        <begin position="97"/>
        <end position="120"/>
    </location>
</feature>
<dbReference type="Proteomes" id="UP000007819">
    <property type="component" value="Chromosome A1"/>
</dbReference>
<evidence type="ECO:0000313" key="3">
    <source>
        <dbReference type="Proteomes" id="UP000007819"/>
    </source>
</evidence>
<evidence type="ECO:0000313" key="2">
    <source>
        <dbReference type="EnsemblMetazoa" id="XP_008188891.1"/>
    </source>
</evidence>
<name>A0A8R2BAK3_ACYPI</name>
<evidence type="ECO:0000256" key="1">
    <source>
        <dbReference type="SAM" id="MobiDB-lite"/>
    </source>
</evidence>
<protein>
    <submittedName>
        <fullName evidence="2">Uncharacterized protein</fullName>
    </submittedName>
</protein>
<dbReference type="EnsemblMetazoa" id="XM_008190669.3">
    <property type="protein sequence ID" value="XP_008188891.1"/>
    <property type="gene ID" value="LOC100164028"/>
</dbReference>
<accession>A0A8R2BAK3</accession>
<keyword evidence="3" id="KW-1185">Reference proteome</keyword>
<reference evidence="3" key="1">
    <citation type="submission" date="2010-06" db="EMBL/GenBank/DDBJ databases">
        <authorList>
            <person name="Jiang H."/>
            <person name="Abraham K."/>
            <person name="Ali S."/>
            <person name="Alsbrooks S.L."/>
            <person name="Anim B.N."/>
            <person name="Anosike U.S."/>
            <person name="Attaway T."/>
            <person name="Bandaranaike D.P."/>
            <person name="Battles P.K."/>
            <person name="Bell S.N."/>
            <person name="Bell A.V."/>
            <person name="Beltran B."/>
            <person name="Bickham C."/>
            <person name="Bustamante Y."/>
            <person name="Caleb T."/>
            <person name="Canada A."/>
            <person name="Cardenas V."/>
            <person name="Carter K."/>
            <person name="Chacko J."/>
            <person name="Chandrabose M.N."/>
            <person name="Chavez D."/>
            <person name="Chavez A."/>
            <person name="Chen L."/>
            <person name="Chu H.-S."/>
            <person name="Claassen K.J."/>
            <person name="Cockrell R."/>
            <person name="Collins M."/>
            <person name="Cooper J.A."/>
            <person name="Cree A."/>
            <person name="Curry S.M."/>
            <person name="Da Y."/>
            <person name="Dao M.D."/>
            <person name="Das B."/>
            <person name="Davila M.-L."/>
            <person name="Davy-Carroll L."/>
            <person name="Denson S."/>
            <person name="Dinh H."/>
            <person name="Ebong V.E."/>
            <person name="Edwards J.R."/>
            <person name="Egan A."/>
            <person name="El-Daye J."/>
            <person name="Escobedo L."/>
            <person name="Fernandez S."/>
            <person name="Fernando P.R."/>
            <person name="Flagg N."/>
            <person name="Forbes L.D."/>
            <person name="Fowler R.G."/>
            <person name="Fu Q."/>
            <person name="Gabisi R.A."/>
            <person name="Ganer J."/>
            <person name="Garbino Pronczuk A."/>
            <person name="Garcia R.M."/>
            <person name="Garner T."/>
            <person name="Garrett T.E."/>
            <person name="Gonzalez D.A."/>
            <person name="Hamid H."/>
            <person name="Hawkins E.S."/>
            <person name="Hirani K."/>
            <person name="Hogues M.E."/>
            <person name="Hollins B."/>
            <person name="Hsiao C.-H."/>
            <person name="Jabil R."/>
            <person name="James M.L."/>
            <person name="Jhangiani S.N."/>
            <person name="Johnson B."/>
            <person name="Johnson Q."/>
            <person name="Joshi V."/>
            <person name="Kalu J.B."/>
            <person name="Kam C."/>
            <person name="Kashfia A."/>
            <person name="Keebler J."/>
            <person name="Kisamo H."/>
            <person name="Kovar C.L."/>
            <person name="Lago L.A."/>
            <person name="Lai C.-Y."/>
            <person name="Laidlaw J."/>
            <person name="Lara F."/>
            <person name="Le T.-K."/>
            <person name="Lee S.L."/>
            <person name="Legall F.H."/>
            <person name="Lemon S.J."/>
            <person name="Lewis L.R."/>
            <person name="Li B."/>
            <person name="Liu Y."/>
            <person name="Liu Y.-S."/>
            <person name="Lopez J."/>
            <person name="Lozado R.J."/>
            <person name="Lu J."/>
            <person name="Madu R.C."/>
            <person name="Maheshwari M."/>
            <person name="Maheshwari R."/>
            <person name="Malloy K."/>
            <person name="Martinez E."/>
            <person name="Mathew T."/>
            <person name="Mercado I.C."/>
            <person name="Mercado C."/>
            <person name="Meyer B."/>
            <person name="Montgomery K."/>
            <person name="Morgan M.B."/>
            <person name="Munidasa M."/>
            <person name="Nazareth L.V."/>
            <person name="Nelson J."/>
            <person name="Ng B.M."/>
            <person name="Nguyen N.B."/>
            <person name="Nguyen P.Q."/>
            <person name="Nguyen T."/>
            <person name="Obregon M."/>
            <person name="Okwuonu G.O."/>
            <person name="Onwere C.G."/>
            <person name="Orozco G."/>
            <person name="Parra A."/>
            <person name="Patel S."/>
            <person name="Patil S."/>
            <person name="Perez A."/>
            <person name="Perez Y."/>
            <person name="Pham C."/>
            <person name="Primus E.L."/>
            <person name="Pu L.-L."/>
            <person name="Puazo M."/>
            <person name="Qin X."/>
            <person name="Quiroz J.B."/>
            <person name="Reese J."/>
            <person name="Richards S."/>
            <person name="Rives C.M."/>
            <person name="Robberts R."/>
            <person name="Ruiz S.J."/>
            <person name="Ruiz M.J."/>
            <person name="Santibanez J."/>
            <person name="Schneider B.W."/>
            <person name="Sisson I."/>
            <person name="Smith M."/>
            <person name="Sodergren E."/>
            <person name="Song X.-Z."/>
            <person name="Song B.B."/>
            <person name="Summersgill H."/>
            <person name="Thelus R."/>
            <person name="Thornton R.D."/>
            <person name="Trejos Z.Y."/>
            <person name="Usmani K."/>
            <person name="Vattathil S."/>
            <person name="Villasana D."/>
            <person name="Walker D.L."/>
            <person name="Wang S."/>
            <person name="Wang K."/>
            <person name="White C.S."/>
            <person name="Williams A.C."/>
            <person name="Williamson J."/>
            <person name="Wilson K."/>
            <person name="Woghiren I.O."/>
            <person name="Woodworth J.R."/>
            <person name="Worley K.C."/>
            <person name="Wright R.A."/>
            <person name="Wu W."/>
            <person name="Young L."/>
            <person name="Zhang L."/>
            <person name="Zhang J."/>
            <person name="Zhu Y."/>
            <person name="Muzny D.M."/>
            <person name="Weinstock G."/>
            <person name="Gibbs R.A."/>
        </authorList>
    </citation>
    <scope>NUCLEOTIDE SEQUENCE [LARGE SCALE GENOMIC DNA]</scope>
    <source>
        <strain evidence="3">LSR1</strain>
    </source>
</reference>
<dbReference type="KEGG" id="api:100164028"/>
<feature type="compositionally biased region" description="Pro residues" evidence="1">
    <location>
        <begin position="197"/>
        <end position="206"/>
    </location>
</feature>
<organism evidence="2 3">
    <name type="scientific">Acyrthosiphon pisum</name>
    <name type="common">Pea aphid</name>
    <dbReference type="NCBI Taxonomy" id="7029"/>
    <lineage>
        <taxon>Eukaryota</taxon>
        <taxon>Metazoa</taxon>
        <taxon>Ecdysozoa</taxon>
        <taxon>Arthropoda</taxon>
        <taxon>Hexapoda</taxon>
        <taxon>Insecta</taxon>
        <taxon>Pterygota</taxon>
        <taxon>Neoptera</taxon>
        <taxon>Paraneoptera</taxon>
        <taxon>Hemiptera</taxon>
        <taxon>Sternorrhyncha</taxon>
        <taxon>Aphidomorpha</taxon>
        <taxon>Aphidoidea</taxon>
        <taxon>Aphididae</taxon>
        <taxon>Macrosiphini</taxon>
        <taxon>Acyrthosiphon</taxon>
    </lineage>
</organism>
<sequence length="206" mass="22008">MNFKVTESAGSRHTAATVVGWGNVRAVVFVATVMFAAQFAAAQQVALKAGRLPRVYNALITTDQRLLPSQAEPIVTPVFRPLQFLYQWPEVRYAATPSYPSSRSDVEASGTDGGSSGHEVSRPVTAEVFDSSRPAGSMVVKNNRPADSTVVKNKRPVDATIVKNNRPADSSVPDVPPPPLPVTRGQDGAVKKRPEEYPPAPGGFAI</sequence>
<feature type="region of interest" description="Disordered" evidence="1">
    <location>
        <begin position="132"/>
        <end position="206"/>
    </location>
</feature>
<dbReference type="RefSeq" id="XP_008188891.1">
    <property type="nucleotide sequence ID" value="XM_008190669.3"/>
</dbReference>
<dbReference type="GeneID" id="100164028"/>
<proteinExistence type="predicted"/>
<dbReference type="AlphaFoldDB" id="A0A8R2BAK3"/>